<feature type="transmembrane region" description="Helical" evidence="3">
    <location>
        <begin position="53"/>
        <end position="71"/>
    </location>
</feature>
<dbReference type="GeneID" id="54589218"/>
<feature type="compositionally biased region" description="Low complexity" evidence="2">
    <location>
        <begin position="887"/>
        <end position="898"/>
    </location>
</feature>
<dbReference type="RefSeq" id="XP_033678613.1">
    <property type="nucleotide sequence ID" value="XM_033835888.1"/>
</dbReference>
<accession>A0A6A6I0C7</accession>
<evidence type="ECO:0000256" key="3">
    <source>
        <dbReference type="SAM" id="Phobius"/>
    </source>
</evidence>
<keyword evidence="5" id="KW-1185">Reference proteome</keyword>
<feature type="region of interest" description="Disordered" evidence="2">
    <location>
        <begin position="832"/>
        <end position="906"/>
    </location>
</feature>
<feature type="region of interest" description="Disordered" evidence="2">
    <location>
        <begin position="563"/>
        <end position="584"/>
    </location>
</feature>
<dbReference type="EMBL" id="ML987204">
    <property type="protein sequence ID" value="KAF2243609.1"/>
    <property type="molecule type" value="Genomic_DNA"/>
</dbReference>
<feature type="coiled-coil region" evidence="1">
    <location>
        <begin position="196"/>
        <end position="223"/>
    </location>
</feature>
<evidence type="ECO:0000313" key="4">
    <source>
        <dbReference type="EMBL" id="KAF2243609.1"/>
    </source>
</evidence>
<evidence type="ECO:0000313" key="5">
    <source>
        <dbReference type="Proteomes" id="UP000800094"/>
    </source>
</evidence>
<feature type="transmembrane region" description="Helical" evidence="3">
    <location>
        <begin position="313"/>
        <end position="335"/>
    </location>
</feature>
<gene>
    <name evidence="4" type="ORF">BU26DRAFT_608973</name>
</gene>
<feature type="non-terminal residue" evidence="4">
    <location>
        <position position="1"/>
    </location>
</feature>
<keyword evidence="3" id="KW-1133">Transmembrane helix</keyword>
<keyword evidence="3" id="KW-0812">Transmembrane</keyword>
<feature type="region of interest" description="Disordered" evidence="2">
    <location>
        <begin position="107"/>
        <end position="139"/>
    </location>
</feature>
<organism evidence="4 5">
    <name type="scientific">Trematosphaeria pertusa</name>
    <dbReference type="NCBI Taxonomy" id="390896"/>
    <lineage>
        <taxon>Eukaryota</taxon>
        <taxon>Fungi</taxon>
        <taxon>Dikarya</taxon>
        <taxon>Ascomycota</taxon>
        <taxon>Pezizomycotina</taxon>
        <taxon>Dothideomycetes</taxon>
        <taxon>Pleosporomycetidae</taxon>
        <taxon>Pleosporales</taxon>
        <taxon>Massarineae</taxon>
        <taxon>Trematosphaeriaceae</taxon>
        <taxon>Trematosphaeria</taxon>
    </lineage>
</organism>
<dbReference type="Proteomes" id="UP000800094">
    <property type="component" value="Unassembled WGS sequence"/>
</dbReference>
<evidence type="ECO:0000256" key="2">
    <source>
        <dbReference type="SAM" id="MobiDB-lite"/>
    </source>
</evidence>
<protein>
    <submittedName>
        <fullName evidence="4">Uncharacterized protein</fullName>
    </submittedName>
</protein>
<name>A0A6A6I0C7_9PLEO</name>
<keyword evidence="1" id="KW-0175">Coiled coil</keyword>
<dbReference type="AlphaFoldDB" id="A0A6A6I0C7"/>
<evidence type="ECO:0000256" key="1">
    <source>
        <dbReference type="SAM" id="Coils"/>
    </source>
</evidence>
<proteinExistence type="predicted"/>
<dbReference type="OrthoDB" id="3545916at2759"/>
<reference evidence="4" key="1">
    <citation type="journal article" date="2020" name="Stud. Mycol.">
        <title>101 Dothideomycetes genomes: a test case for predicting lifestyles and emergence of pathogens.</title>
        <authorList>
            <person name="Haridas S."/>
            <person name="Albert R."/>
            <person name="Binder M."/>
            <person name="Bloem J."/>
            <person name="Labutti K."/>
            <person name="Salamov A."/>
            <person name="Andreopoulos B."/>
            <person name="Baker S."/>
            <person name="Barry K."/>
            <person name="Bills G."/>
            <person name="Bluhm B."/>
            <person name="Cannon C."/>
            <person name="Castanera R."/>
            <person name="Culley D."/>
            <person name="Daum C."/>
            <person name="Ezra D."/>
            <person name="Gonzalez J."/>
            <person name="Henrissat B."/>
            <person name="Kuo A."/>
            <person name="Liang C."/>
            <person name="Lipzen A."/>
            <person name="Lutzoni F."/>
            <person name="Magnuson J."/>
            <person name="Mondo S."/>
            <person name="Nolan M."/>
            <person name="Ohm R."/>
            <person name="Pangilinan J."/>
            <person name="Park H.-J."/>
            <person name="Ramirez L."/>
            <person name="Alfaro M."/>
            <person name="Sun H."/>
            <person name="Tritt A."/>
            <person name="Yoshinaga Y."/>
            <person name="Zwiers L.-H."/>
            <person name="Turgeon B."/>
            <person name="Goodwin S."/>
            <person name="Spatafora J."/>
            <person name="Crous P."/>
            <person name="Grigoriev I."/>
        </authorList>
    </citation>
    <scope>NUCLEOTIDE SEQUENCE</scope>
    <source>
        <strain evidence="4">CBS 122368</strain>
    </source>
</reference>
<keyword evidence="3" id="KW-0472">Membrane</keyword>
<sequence length="906" mass="100271">MNKGTCPLLPTPLCILKEQSHQAREACHSPACRPSTSHPSLSCARIARLHCHLFAAAMVWLIYSIIFFYLIRWIRSLRVDPGNPPGRLVESFGPELLRQYFAGSLERGPAGDRPLDDFGPPARLAKEETPTEAEVTSPEPTCEPCLRRCGVCQGDPIHHCQTGPSGGSPASWRVEDEKLKHQRNLRALEALFQRKLRQAELTVQSVSKQLKNTTEQLQKAKEGGQATASGLARPVLAARAPKPLARVTFEKWQQTDLLKDFLLLDTSVGGLAFELNRHISQSSLLQYRIHELSDSCFLIKGAPKQLWTKQRLLLLRGAIWSILLGTIFSHEFAVFGDRARDLAREWAIPDVDHRSSTWRSLTAEMLLVRAGIIQCDAIGPSNPTASLRDLLVKRHSIQDSVSAMSGVLIKGASLRNSETGGPESIRRAKDLFKDCDQHARASLHHAQAGFIRSLEWLTKRFSARKQLSSEVEKVLINAQVLALQLAAQIHCFEFVIPTVDDMLGDVNRWAEEPLLSKANCCSNIPDGHIAFTVRPGLKKFADADLKQMAILHSAQVFILGESVEDSPRSRGPASGRTGLPQKNDNNFREVFNRLAGDIEELAAGLEYNQGDGIPLSLQPYTLSQSGDKVPWGTITKNIYFMQSAIWAILLDTVFKTPLAVFGDAGTIHYNTWTKLYADPDPQDPVPLSQKSNEWRHFTARHLIDCLGGEVVLNSPYAVASADHSLLQSIQTLKNLVLNRIKTLLSNISYNPNPAAVQCIMGRAFLLALKLSIRKAHLGIWYPSHGSAYIPHRDGKVPWLEMHRSISAGGDNMQIETRIVPPLGYIEKAIHIQPRKPTPEASSHGGRPDNGTEDSKGGDVAGKALNQPKQVRLQGDPDDWSGDAWPKEVLGQEELVLLGPEEEDEVL</sequence>